<accession>A0ABW2XEG1</accession>
<protein>
    <recommendedName>
        <fullName evidence="3">Ornithine cyclodeaminase</fullName>
    </recommendedName>
</protein>
<dbReference type="Gene3D" id="3.30.1780.10">
    <property type="entry name" value="ornithine cyclodeaminase, domain 1"/>
    <property type="match status" value="2"/>
</dbReference>
<dbReference type="EMBL" id="JBHTGP010000004">
    <property type="protein sequence ID" value="MFD0684812.1"/>
    <property type="molecule type" value="Genomic_DNA"/>
</dbReference>
<evidence type="ECO:0000313" key="1">
    <source>
        <dbReference type="EMBL" id="MFD0684812.1"/>
    </source>
</evidence>
<name>A0ABW2XEG1_9ACTN</name>
<comment type="caution">
    <text evidence="1">The sequence shown here is derived from an EMBL/GenBank/DDBJ whole genome shotgun (WGS) entry which is preliminary data.</text>
</comment>
<dbReference type="InterPro" id="IPR036291">
    <property type="entry name" value="NAD(P)-bd_dom_sf"/>
</dbReference>
<dbReference type="Gene3D" id="3.40.50.720">
    <property type="entry name" value="NAD(P)-binding Rossmann-like Domain"/>
    <property type="match status" value="2"/>
</dbReference>
<dbReference type="PANTHER" id="PTHR13812:SF19">
    <property type="entry name" value="KETIMINE REDUCTASE MU-CRYSTALLIN"/>
    <property type="match status" value="1"/>
</dbReference>
<dbReference type="Pfam" id="PF02423">
    <property type="entry name" value="OCD_Mu_crystall"/>
    <property type="match status" value="1"/>
</dbReference>
<proteinExistence type="predicted"/>
<reference evidence="2" key="1">
    <citation type="journal article" date="2019" name="Int. J. Syst. Evol. Microbiol.">
        <title>The Global Catalogue of Microorganisms (GCM) 10K type strain sequencing project: providing services to taxonomists for standard genome sequencing and annotation.</title>
        <authorList>
            <consortium name="The Broad Institute Genomics Platform"/>
            <consortium name="The Broad Institute Genome Sequencing Center for Infectious Disease"/>
            <person name="Wu L."/>
            <person name="Ma J."/>
        </authorList>
    </citation>
    <scope>NUCLEOTIDE SEQUENCE [LARGE SCALE GENOMIC DNA]</scope>
    <source>
        <strain evidence="2">JCM 9371</strain>
    </source>
</reference>
<organism evidence="1 2">
    <name type="scientific">Actinomadura fibrosa</name>
    <dbReference type="NCBI Taxonomy" id="111802"/>
    <lineage>
        <taxon>Bacteria</taxon>
        <taxon>Bacillati</taxon>
        <taxon>Actinomycetota</taxon>
        <taxon>Actinomycetes</taxon>
        <taxon>Streptosporangiales</taxon>
        <taxon>Thermomonosporaceae</taxon>
        <taxon>Actinomadura</taxon>
    </lineage>
</organism>
<evidence type="ECO:0008006" key="3">
    <source>
        <dbReference type="Google" id="ProtNLM"/>
    </source>
</evidence>
<evidence type="ECO:0000313" key="2">
    <source>
        <dbReference type="Proteomes" id="UP001597063"/>
    </source>
</evidence>
<gene>
    <name evidence="1" type="ORF">ACFQZM_09910</name>
</gene>
<dbReference type="InterPro" id="IPR003462">
    <property type="entry name" value="ODC_Mu_crystall"/>
</dbReference>
<dbReference type="Proteomes" id="UP001597063">
    <property type="component" value="Unassembled WGS sequence"/>
</dbReference>
<dbReference type="InterPro" id="IPR023401">
    <property type="entry name" value="ODC_N"/>
</dbReference>
<dbReference type="PANTHER" id="PTHR13812">
    <property type="entry name" value="KETIMINE REDUCTASE MU-CRYSTALLIN"/>
    <property type="match status" value="1"/>
</dbReference>
<sequence>MTPPPVVLTETEIRAMLPVADAVELVRDALITAERARPWRLDLPGLDVAVGGAHPRGAVHFTARLASPSTGLSVVGDAATGRPAVIALDDGYLGDVRTAAAGALATDALADPDARTVAVVGGGPLAALHLEALATLREVREIRVSGRGLRDADIVAVHAATPRVHGGWLKPGVHITALGEGHLALTGSVLNTAELLVADDPSRGPAGSVPLGPLLAGQLHRPDGRPTVAAITGAGAADAALGAHIAGITRAITGLRT</sequence>
<dbReference type="RefSeq" id="WP_131760159.1">
    <property type="nucleotide sequence ID" value="NZ_CAACUY010000104.1"/>
</dbReference>
<keyword evidence="2" id="KW-1185">Reference proteome</keyword>
<dbReference type="SUPFAM" id="SSF51735">
    <property type="entry name" value="NAD(P)-binding Rossmann-fold domains"/>
    <property type="match status" value="1"/>
</dbReference>